<organism evidence="2 3">
    <name type="scientific">Bradyrhizobium rifense</name>
    <dbReference type="NCBI Taxonomy" id="515499"/>
    <lineage>
        <taxon>Bacteria</taxon>
        <taxon>Pseudomonadati</taxon>
        <taxon>Pseudomonadota</taxon>
        <taxon>Alphaproteobacteria</taxon>
        <taxon>Hyphomicrobiales</taxon>
        <taxon>Nitrobacteraceae</taxon>
        <taxon>Bradyrhizobium</taxon>
    </lineage>
</organism>
<protein>
    <submittedName>
        <fullName evidence="2">Uncharacterized protein</fullName>
    </submittedName>
</protein>
<dbReference type="EMBL" id="VSSS01000041">
    <property type="protein sequence ID" value="TYL92002.1"/>
    <property type="molecule type" value="Genomic_DNA"/>
</dbReference>
<reference evidence="2 3" key="1">
    <citation type="submission" date="2019-08" db="EMBL/GenBank/DDBJ databases">
        <title>Bradyrhizobium hipponensis sp. nov., a rhizobium isolated from a Lupinus angustifolius root nodule in Tunisia.</title>
        <authorList>
            <person name="Off K."/>
            <person name="Rejili M."/>
            <person name="Mars M."/>
            <person name="Brachmann A."/>
            <person name="Marin M."/>
        </authorList>
    </citation>
    <scope>NUCLEOTIDE SEQUENCE [LARGE SCALE GENOMIC DNA]</scope>
    <source>
        <strain evidence="2 3">CTAW71</strain>
    </source>
</reference>
<dbReference type="OrthoDB" id="8255297at2"/>
<name>A0A5D3K7S6_9BRAD</name>
<feature type="region of interest" description="Disordered" evidence="1">
    <location>
        <begin position="51"/>
        <end position="72"/>
    </location>
</feature>
<evidence type="ECO:0000256" key="1">
    <source>
        <dbReference type="SAM" id="MobiDB-lite"/>
    </source>
</evidence>
<dbReference type="Proteomes" id="UP000324758">
    <property type="component" value="Unassembled WGS sequence"/>
</dbReference>
<evidence type="ECO:0000313" key="3">
    <source>
        <dbReference type="Proteomes" id="UP000324758"/>
    </source>
</evidence>
<evidence type="ECO:0000313" key="2">
    <source>
        <dbReference type="EMBL" id="TYL92002.1"/>
    </source>
</evidence>
<dbReference type="AlphaFoldDB" id="A0A5D3K7S6"/>
<proteinExistence type="predicted"/>
<keyword evidence="3" id="KW-1185">Reference proteome</keyword>
<accession>A0A5D3K7S6</accession>
<sequence>MTMAEQTDLGLVHARAICDEIGTRLSCVLRPDHEDLPTRLRVLLDRLKQMDGGTPALPPTTVDMTRQLRDAA</sequence>
<comment type="caution">
    <text evidence="2">The sequence shown here is derived from an EMBL/GenBank/DDBJ whole genome shotgun (WGS) entry which is preliminary data.</text>
</comment>
<gene>
    <name evidence="2" type="ORF">FXB40_26475</name>
</gene>